<evidence type="ECO:0000313" key="2">
    <source>
        <dbReference type="Proteomes" id="UP000236584"/>
    </source>
</evidence>
<gene>
    <name evidence="1" type="ORF">C2R22_22150</name>
</gene>
<reference evidence="1 2" key="1">
    <citation type="submission" date="2018-01" db="EMBL/GenBank/DDBJ databases">
        <title>Complete genome sequence of Salinigranum rubrum GX10T, an extremely halophilic archaeon isolated from a marine solar saltern.</title>
        <authorList>
            <person name="Han S."/>
        </authorList>
    </citation>
    <scope>NUCLEOTIDE SEQUENCE [LARGE SCALE GENOMIC DNA]</scope>
    <source>
        <strain evidence="1 2">GX10</strain>
        <plasmid evidence="2">Plasmid unnamed1</plasmid>
    </source>
</reference>
<accession>A0A2I8VQR0</accession>
<dbReference type="Proteomes" id="UP000236584">
    <property type="component" value="Plasmid unnamed1"/>
</dbReference>
<organism evidence="1 2">
    <name type="scientific">Salinigranum rubrum</name>
    <dbReference type="NCBI Taxonomy" id="755307"/>
    <lineage>
        <taxon>Archaea</taxon>
        <taxon>Methanobacteriati</taxon>
        <taxon>Methanobacteriota</taxon>
        <taxon>Stenosarchaea group</taxon>
        <taxon>Halobacteria</taxon>
        <taxon>Halobacteriales</taxon>
        <taxon>Haloferacaceae</taxon>
        <taxon>Salinigranum</taxon>
    </lineage>
</organism>
<evidence type="ECO:0000313" key="1">
    <source>
        <dbReference type="EMBL" id="AUV84257.1"/>
    </source>
</evidence>
<protein>
    <submittedName>
        <fullName evidence="1">Uncharacterized protein</fullName>
    </submittedName>
</protein>
<keyword evidence="2" id="KW-1185">Reference proteome</keyword>
<sequence length="114" mass="12404">MPRAHLKLNATATDVWLTDLSTDFPEAEFRILSSHPVDNGMLGLLEIMTPNGDAIARRIGDTPEVRSSEVVHSDEGMVQIQYVAARPELYEVLSETASLPRFPSFSGMGGCPSS</sequence>
<keyword evidence="1" id="KW-0614">Plasmid</keyword>
<dbReference type="AlphaFoldDB" id="A0A2I8VQR0"/>
<dbReference type="KEGG" id="srub:C2R22_22150"/>
<proteinExistence type="predicted"/>
<name>A0A2I8VQR0_9EURY</name>
<dbReference type="EMBL" id="CP026310">
    <property type="protein sequence ID" value="AUV84257.1"/>
    <property type="molecule type" value="Genomic_DNA"/>
</dbReference>
<geneLocation type="plasmid" evidence="1">
    <name>unnamed1</name>
</geneLocation>